<evidence type="ECO:0000313" key="3">
    <source>
        <dbReference type="EMBL" id="AMP14819.1"/>
    </source>
</evidence>
<evidence type="ECO:0000313" key="2">
    <source>
        <dbReference type="EMBL" id="AMP05121.1"/>
    </source>
</evidence>
<dbReference type="InterPro" id="IPR025161">
    <property type="entry name" value="IS402-like_dom"/>
</dbReference>
<gene>
    <name evidence="3" type="ORF">CPter291_2562</name>
    <name evidence="2" type="ORF">CPter91_2775</name>
</gene>
<dbReference type="InterPro" id="IPR052909">
    <property type="entry name" value="Transposase_6_like"/>
</dbReference>
<dbReference type="PANTHER" id="PTHR46637">
    <property type="entry name" value="TIS1421-TRANSPOSASE PROTEIN A"/>
    <property type="match status" value="1"/>
</dbReference>
<protein>
    <recommendedName>
        <fullName evidence="1">Insertion element IS402-like domain-containing protein</fullName>
    </recommendedName>
</protein>
<evidence type="ECO:0000313" key="5">
    <source>
        <dbReference type="Proteomes" id="UP000074914"/>
    </source>
</evidence>
<name>A0A127QXQ3_9BURK</name>
<evidence type="ECO:0000313" key="4">
    <source>
        <dbReference type="Proteomes" id="UP000074561"/>
    </source>
</evidence>
<dbReference type="Pfam" id="PF13340">
    <property type="entry name" value="DUF4096"/>
    <property type="match status" value="1"/>
</dbReference>
<reference evidence="4 5" key="1">
    <citation type="submission" date="2015-11" db="EMBL/GenBank/DDBJ databases">
        <title>Exploring the genomic traits of fungus-feeding bacterial genus Collimonas.</title>
        <authorList>
            <person name="Song C."/>
            <person name="Schmidt R."/>
            <person name="de Jager V."/>
            <person name="Krzyzanowska D."/>
            <person name="Jongedijk E."/>
            <person name="Cankar K."/>
            <person name="Beekwilder J."/>
            <person name="van Veen A."/>
            <person name="de Boer W."/>
            <person name="van Veen J.A."/>
            <person name="Garbeva P."/>
        </authorList>
    </citation>
    <scope>NUCLEOTIDE SEQUENCE [LARGE SCALE GENOMIC DNA]</scope>
    <source>
        <strain evidence="3 5">Ter291</strain>
        <strain evidence="2 4">Ter91</strain>
    </source>
</reference>
<dbReference type="Proteomes" id="UP000074561">
    <property type="component" value="Chromosome"/>
</dbReference>
<feature type="domain" description="Insertion element IS402-like" evidence="1">
    <location>
        <begin position="3"/>
        <end position="75"/>
    </location>
</feature>
<dbReference type="PATRIC" id="fig|279113.10.peg.2559"/>
<proteinExistence type="predicted"/>
<dbReference type="KEGG" id="cpra:CPter91_2775"/>
<accession>A0A127QXQ3</accession>
<dbReference type="PANTHER" id="PTHR46637:SF1">
    <property type="entry name" value="BLL5188 PROTEIN"/>
    <property type="match status" value="1"/>
</dbReference>
<sequence>MILQDDQWRRLEQLLSAKSGYSETRAKNNRQFIEALLWLIGSERSWHELPARFGKWNTVYVHFRRWNAANLWDELLADLHADDELRAVIEKICAYGKQRNLRSKYRSGMTAAVAAEGDSDQHWLRLVDGSLP</sequence>
<dbReference type="EMBL" id="CP013234">
    <property type="protein sequence ID" value="AMP05121.1"/>
    <property type="molecule type" value="Genomic_DNA"/>
</dbReference>
<evidence type="ECO:0000259" key="1">
    <source>
        <dbReference type="Pfam" id="PF13340"/>
    </source>
</evidence>
<dbReference type="EMBL" id="CP013236">
    <property type="protein sequence ID" value="AMP14819.1"/>
    <property type="molecule type" value="Genomic_DNA"/>
</dbReference>
<keyword evidence="5" id="KW-1185">Reference proteome</keyword>
<dbReference type="RefSeq" id="WP_061940827.1">
    <property type="nucleotide sequence ID" value="NZ_CP013234.1"/>
</dbReference>
<dbReference type="OrthoDB" id="8705793at2"/>
<dbReference type="Proteomes" id="UP000074914">
    <property type="component" value="Chromosome"/>
</dbReference>
<organism evidence="2 4">
    <name type="scientific">Collimonas pratensis</name>
    <dbReference type="NCBI Taxonomy" id="279113"/>
    <lineage>
        <taxon>Bacteria</taxon>
        <taxon>Pseudomonadati</taxon>
        <taxon>Pseudomonadota</taxon>
        <taxon>Betaproteobacteria</taxon>
        <taxon>Burkholderiales</taxon>
        <taxon>Oxalobacteraceae</taxon>
        <taxon>Collimonas</taxon>
    </lineage>
</organism>
<dbReference type="AlphaFoldDB" id="A0A127QXQ3"/>
<dbReference type="STRING" id="279113.CPter91_2775"/>